<evidence type="ECO:0000313" key="1">
    <source>
        <dbReference type="EMBL" id="CSB88852.1"/>
    </source>
</evidence>
<name>A0A655WGP7_VIBCL</name>
<evidence type="ECO:0000313" key="2">
    <source>
        <dbReference type="Proteomes" id="UP000046067"/>
    </source>
</evidence>
<protein>
    <submittedName>
        <fullName evidence="1">Uncharacterized protein</fullName>
    </submittedName>
</protein>
<proteinExistence type="predicted"/>
<dbReference type="AlphaFoldDB" id="A0A655WGP7"/>
<accession>A0A655WGP7</accession>
<dbReference type="EMBL" id="CWQJ01000006">
    <property type="protein sequence ID" value="CSB88852.1"/>
    <property type="molecule type" value="Genomic_DNA"/>
</dbReference>
<sequence>MMSNRLRNIIAFLANWQQRRILDFWHLLLALLHHHHGLRNIERDFVKYRVACRFIFDFAGTINAFAETKTVFDQALSERLF</sequence>
<reference evidence="1 2" key="1">
    <citation type="submission" date="2015-07" db="EMBL/GenBank/DDBJ databases">
        <authorList>
            <consortium name="Pathogen Informatics"/>
        </authorList>
    </citation>
    <scope>NUCLEOTIDE SEQUENCE [LARGE SCALE GENOMIC DNA]</scope>
    <source>
        <strain evidence="1 2">A325</strain>
    </source>
</reference>
<organism evidence="1 2">
    <name type="scientific">Vibrio cholerae</name>
    <dbReference type="NCBI Taxonomy" id="666"/>
    <lineage>
        <taxon>Bacteria</taxon>
        <taxon>Pseudomonadati</taxon>
        <taxon>Pseudomonadota</taxon>
        <taxon>Gammaproteobacteria</taxon>
        <taxon>Vibrionales</taxon>
        <taxon>Vibrionaceae</taxon>
        <taxon>Vibrio</taxon>
    </lineage>
</organism>
<dbReference type="Proteomes" id="UP000046067">
    <property type="component" value="Unassembled WGS sequence"/>
</dbReference>
<gene>
    <name evidence="1" type="ORF">ERS013201_01221</name>
</gene>